<organism evidence="1">
    <name type="scientific">Arion vulgaris</name>
    <dbReference type="NCBI Taxonomy" id="1028688"/>
    <lineage>
        <taxon>Eukaryota</taxon>
        <taxon>Metazoa</taxon>
        <taxon>Spiralia</taxon>
        <taxon>Lophotrochozoa</taxon>
        <taxon>Mollusca</taxon>
        <taxon>Gastropoda</taxon>
        <taxon>Heterobranchia</taxon>
        <taxon>Euthyneura</taxon>
        <taxon>Panpulmonata</taxon>
        <taxon>Eupulmonata</taxon>
        <taxon>Stylommatophora</taxon>
        <taxon>Helicina</taxon>
        <taxon>Arionoidea</taxon>
        <taxon>Arionidae</taxon>
        <taxon>Arion</taxon>
    </lineage>
</organism>
<name>A0A0B6Z0C0_9EUPU</name>
<sequence length="66" mass="7802">MNSQKTTRDKPMNSPKTAAREIYEFSQNCKRHTYEFLQNCKTLAAYGNTDPKRNMKQTCIYCFLNK</sequence>
<evidence type="ECO:0000313" key="1">
    <source>
        <dbReference type="EMBL" id="CEK61200.1"/>
    </source>
</evidence>
<reference evidence="1" key="1">
    <citation type="submission" date="2014-12" db="EMBL/GenBank/DDBJ databases">
        <title>Insight into the proteome of Arion vulgaris.</title>
        <authorList>
            <person name="Aradska J."/>
            <person name="Bulat T."/>
            <person name="Smidak R."/>
            <person name="Sarate P."/>
            <person name="Gangsoo J."/>
            <person name="Sialana F."/>
            <person name="Bilban M."/>
            <person name="Lubec G."/>
        </authorList>
    </citation>
    <scope>NUCLEOTIDE SEQUENCE</scope>
    <source>
        <tissue evidence="1">Skin</tissue>
    </source>
</reference>
<dbReference type="AlphaFoldDB" id="A0A0B6Z0C0"/>
<proteinExistence type="predicted"/>
<accession>A0A0B6Z0C0</accession>
<dbReference type="EMBL" id="HACG01014335">
    <property type="protein sequence ID" value="CEK61200.1"/>
    <property type="molecule type" value="Transcribed_RNA"/>
</dbReference>
<gene>
    <name evidence="1" type="primary">ORF41594</name>
</gene>
<protein>
    <submittedName>
        <fullName evidence="1">Uncharacterized protein</fullName>
    </submittedName>
</protein>